<keyword evidence="6 12" id="KW-0521">NADP</keyword>
<reference evidence="14" key="1">
    <citation type="submission" date="2021-09" db="EMBL/GenBank/DDBJ databases">
        <authorList>
            <person name="Martin H S."/>
        </authorList>
    </citation>
    <scope>NUCLEOTIDE SEQUENCE</scope>
</reference>
<evidence type="ECO:0000256" key="9">
    <source>
        <dbReference type="ARBA" id="ARBA00023136"/>
    </source>
</evidence>
<proteinExistence type="inferred from homology"/>
<evidence type="ECO:0000256" key="3">
    <source>
        <dbReference type="ARBA" id="ARBA00007661"/>
    </source>
</evidence>
<dbReference type="InterPro" id="IPR023076">
    <property type="entry name" value="HMG_CoA_Rdtase_CS"/>
</dbReference>
<dbReference type="OrthoDB" id="310654at2759"/>
<gene>
    <name evidence="14" type="ORF">DCHRY22_LOCUS10507</name>
</gene>
<dbReference type="PROSITE" id="PS00318">
    <property type="entry name" value="HMG_COA_REDUCTASE_2"/>
    <property type="match status" value="1"/>
</dbReference>
<dbReference type="NCBIfam" id="TIGR00533">
    <property type="entry name" value="HMG_CoA_R_NADP"/>
    <property type="match status" value="1"/>
</dbReference>
<dbReference type="PANTHER" id="PTHR10572:SF24">
    <property type="entry name" value="3-HYDROXY-3-METHYLGLUTARYL-COENZYME A REDUCTASE"/>
    <property type="match status" value="1"/>
</dbReference>
<evidence type="ECO:0000256" key="2">
    <source>
        <dbReference type="ARBA" id="ARBA00005084"/>
    </source>
</evidence>
<feature type="transmembrane region" description="Helical" evidence="12">
    <location>
        <begin position="299"/>
        <end position="322"/>
    </location>
</feature>
<evidence type="ECO:0000313" key="14">
    <source>
        <dbReference type="EMBL" id="CAG9573564.1"/>
    </source>
</evidence>
<dbReference type="InterPro" id="IPR009023">
    <property type="entry name" value="HMG_CoA_Rdtase_NAD(P)-bd_sf"/>
</dbReference>
<feature type="domain" description="SSD" evidence="13">
    <location>
        <begin position="166"/>
        <end position="321"/>
    </location>
</feature>
<comment type="pathway">
    <text evidence="2 12">Metabolic intermediate biosynthesis; (R)-mevalonate biosynthesis; (R)-mevalonate from acetyl-CoA: step 3/3.</text>
</comment>
<comment type="caution">
    <text evidence="14">The sequence shown here is derived from an EMBL/GenBank/DDBJ whole genome shotgun (WGS) entry which is preliminary data.</text>
</comment>
<evidence type="ECO:0000256" key="10">
    <source>
        <dbReference type="ARBA" id="ARBA00023229"/>
    </source>
</evidence>
<dbReference type="PROSITE" id="PS00066">
    <property type="entry name" value="HMG_COA_REDUCTASE_1"/>
    <property type="match status" value="1"/>
</dbReference>
<evidence type="ECO:0000313" key="15">
    <source>
        <dbReference type="Proteomes" id="UP000789524"/>
    </source>
</evidence>
<sequence length="937" mass="102863">MAPKRKRKEPPIRCDEIQGERFHAPTEDVFTHNWWEVFCFPYILCGRMWDCFVSLCSGTNQCLVYWMMIQWIVCKLTKLTTPDAIIFPYYFYMFCQTHRSTVSMMKVWGAHGEFCAKHQWEVIVATLALLACAASVERHGTGVRSEHCAGWARACPGLEAEYQAADAVIMTFVRCAALLYAYYQVSNLQKIASKYLLIIAGVFSTFASFIFTSALASLFWSELASIKDAPFLFLLVADVARGARMAKAGWSAGEDQGKRVGKALSLLGPTATLDTLLAVLLVGVGGLSGVPRLEHMCTFACLALLVDYSVFVTFYPACLSLVSDFASGRKEMRPDSPFAESDLKPNPVVQRVKMIMAAGLLCVHLTSRLPWAKENGMIEGSLSNDFKSTSDENVLFNSYVKWFSVSADYIVIATLLCALIIKFIFFEEQRNWVIDMNDLTVKEVTNKYDKPKFIVGEELKAEICTQTDDLLNWEETEWPVLSPSSSAAKLNAKKRPMAECLEIYRSEGVCTSLSDDEVVMLVEQSHIPLHRLENVLNDPLRGVRLRRRVISARFETESAVKKLPYLNYDYSKVLNACCENVIGYVGIPVGYAGPLVVDGKAYMIPMATTEGALVASTNRGAKAIGTRGVTSVVEDVGMTRAPAVKLPNVVRAHECRQWLDNKDNYAIIKTAFDSTSRFARLQEVHVGVDGAILYLRFRATTGDAMGMNMVSKGAENALKLLKNYFPDMEVISLSGNYCSDKKAASINWVKGRGKRVICETTISATNLKNIFKTDAKTMTRCNKIKNLSGSALAGSIGGNNAHAANMVTAIFIATGQDPAQNVTSSNCSTSMEVCGENNEDLYVTCTMPSLEVGTVGGGTVLTGQGACLEILGVKGAAERPAENSARLASLICATVLAGELSLMAALVNSDLVKSHMRHNRSTINVQNASNELKVPTL</sequence>
<dbReference type="GO" id="GO:0008299">
    <property type="term" value="P:isoprenoid biosynthetic process"/>
    <property type="evidence" value="ECO:0007669"/>
    <property type="project" value="UniProtKB-KW"/>
</dbReference>
<dbReference type="GO" id="GO:0005778">
    <property type="term" value="C:peroxisomal membrane"/>
    <property type="evidence" value="ECO:0007669"/>
    <property type="project" value="TreeGrafter"/>
</dbReference>
<evidence type="ECO:0000256" key="4">
    <source>
        <dbReference type="ARBA" id="ARBA00022692"/>
    </source>
</evidence>
<feature type="transmembrane region" description="Helical" evidence="12">
    <location>
        <begin position="195"/>
        <end position="220"/>
    </location>
</feature>
<evidence type="ECO:0000256" key="8">
    <source>
        <dbReference type="ARBA" id="ARBA00023002"/>
    </source>
</evidence>
<dbReference type="UniPathway" id="UPA00058">
    <property type="reaction ID" value="UER00103"/>
</dbReference>
<dbReference type="InterPro" id="IPR009029">
    <property type="entry name" value="HMG_CoA_Rdtase_sub-bd_dom_sf"/>
</dbReference>
<keyword evidence="4 12" id="KW-0812">Transmembrane</keyword>
<dbReference type="Gene3D" id="3.30.70.420">
    <property type="entry name" value="Hydroxymethylglutaryl-CoA reductase, class I/II, NAD/NADP-binding domain"/>
    <property type="match status" value="1"/>
</dbReference>
<dbReference type="PANTHER" id="PTHR10572">
    <property type="entry name" value="3-HYDROXY-3-METHYLGLUTARYL-COENZYME A REDUCTASE"/>
    <property type="match status" value="1"/>
</dbReference>
<organism evidence="14 15">
    <name type="scientific">Danaus chrysippus</name>
    <name type="common">African queen</name>
    <dbReference type="NCBI Taxonomy" id="151541"/>
    <lineage>
        <taxon>Eukaryota</taxon>
        <taxon>Metazoa</taxon>
        <taxon>Ecdysozoa</taxon>
        <taxon>Arthropoda</taxon>
        <taxon>Hexapoda</taxon>
        <taxon>Insecta</taxon>
        <taxon>Pterygota</taxon>
        <taxon>Neoptera</taxon>
        <taxon>Endopterygota</taxon>
        <taxon>Lepidoptera</taxon>
        <taxon>Glossata</taxon>
        <taxon>Ditrysia</taxon>
        <taxon>Papilionoidea</taxon>
        <taxon>Nymphalidae</taxon>
        <taxon>Danainae</taxon>
        <taxon>Danaini</taxon>
        <taxon>Danaina</taxon>
        <taxon>Danaus</taxon>
        <taxon>Anosia</taxon>
    </lineage>
</organism>
<dbReference type="PROSITE" id="PS01192">
    <property type="entry name" value="HMG_COA_REDUCTASE_3"/>
    <property type="match status" value="1"/>
</dbReference>
<dbReference type="InterPro" id="IPR023282">
    <property type="entry name" value="HMG_CoA_Rdtase_N"/>
</dbReference>
<dbReference type="PROSITE" id="PS50065">
    <property type="entry name" value="HMG_COA_REDUCTASE_4"/>
    <property type="match status" value="1"/>
</dbReference>
<dbReference type="GO" id="GO:0016126">
    <property type="term" value="P:sterol biosynthetic process"/>
    <property type="evidence" value="ECO:0007669"/>
    <property type="project" value="TreeGrafter"/>
</dbReference>
<dbReference type="InterPro" id="IPR023074">
    <property type="entry name" value="HMG_CoA_Rdtase_cat_sf"/>
</dbReference>
<dbReference type="SUPFAM" id="SSF56542">
    <property type="entry name" value="Substrate-binding domain of HMG-CoA reductase"/>
    <property type="match status" value="1"/>
</dbReference>
<evidence type="ECO:0000256" key="5">
    <source>
        <dbReference type="ARBA" id="ARBA00022824"/>
    </source>
</evidence>
<accession>A0A8J2W701</accession>
<dbReference type="GO" id="GO:0005789">
    <property type="term" value="C:endoplasmic reticulum membrane"/>
    <property type="evidence" value="ECO:0007669"/>
    <property type="project" value="UniProtKB-SubCell"/>
</dbReference>
<protein>
    <recommendedName>
        <fullName evidence="12">3-hydroxy-3-methylglutaryl coenzyme A reductase</fullName>
        <shortName evidence="12">HMG-CoA reductase</shortName>
        <ecNumber evidence="12">1.1.1.34</ecNumber>
    </recommendedName>
</protein>
<dbReference type="InterPro" id="IPR002202">
    <property type="entry name" value="HMG_CoA_Rdtase"/>
</dbReference>
<dbReference type="EC" id="1.1.1.34" evidence="12"/>
<dbReference type="Proteomes" id="UP000789524">
    <property type="component" value="Unassembled WGS sequence"/>
</dbReference>
<dbReference type="GO" id="GO:0015936">
    <property type="term" value="P:coenzyme A metabolic process"/>
    <property type="evidence" value="ECO:0007669"/>
    <property type="project" value="InterPro"/>
</dbReference>
<evidence type="ECO:0000256" key="11">
    <source>
        <dbReference type="ARBA" id="ARBA00049909"/>
    </source>
</evidence>
<feature type="transmembrane region" description="Helical" evidence="12">
    <location>
        <begin position="402"/>
        <end position="426"/>
    </location>
</feature>
<evidence type="ECO:0000256" key="6">
    <source>
        <dbReference type="ARBA" id="ARBA00022857"/>
    </source>
</evidence>
<comment type="catalytic activity">
    <reaction evidence="11">
        <text>(R)-mevalonate + 2 NADP(+) + CoA = (3S)-3-hydroxy-3-methylglutaryl-CoA + 2 NADPH + 2 H(+)</text>
        <dbReference type="Rhea" id="RHEA:15989"/>
        <dbReference type="ChEBI" id="CHEBI:15378"/>
        <dbReference type="ChEBI" id="CHEBI:36464"/>
        <dbReference type="ChEBI" id="CHEBI:43074"/>
        <dbReference type="ChEBI" id="CHEBI:57287"/>
        <dbReference type="ChEBI" id="CHEBI:57783"/>
        <dbReference type="ChEBI" id="CHEBI:58349"/>
        <dbReference type="EC" id="1.1.1.34"/>
    </reaction>
    <physiologicalReaction direction="right-to-left" evidence="11">
        <dbReference type="Rhea" id="RHEA:15991"/>
    </physiologicalReaction>
</comment>
<evidence type="ECO:0000256" key="12">
    <source>
        <dbReference type="RuleBase" id="RU361219"/>
    </source>
</evidence>
<dbReference type="PROSITE" id="PS50156">
    <property type="entry name" value="SSD"/>
    <property type="match status" value="1"/>
</dbReference>
<dbReference type="InterPro" id="IPR053958">
    <property type="entry name" value="HMGCR/SNAP/NPC1-like_SSD"/>
</dbReference>
<dbReference type="Pfam" id="PF12349">
    <property type="entry name" value="Sterol-sensing"/>
    <property type="match status" value="1"/>
</dbReference>
<evidence type="ECO:0000259" key="13">
    <source>
        <dbReference type="PROSITE" id="PS50156"/>
    </source>
</evidence>
<name>A0A8J2W701_9NEOP</name>
<dbReference type="GO" id="GO:0004420">
    <property type="term" value="F:hydroxymethylglutaryl-CoA reductase (NADPH) activity"/>
    <property type="evidence" value="ECO:0007669"/>
    <property type="project" value="UniProtKB-EC"/>
</dbReference>
<keyword evidence="10" id="KW-0414">Isoprene biosynthesis</keyword>
<feature type="transmembrane region" description="Helical" evidence="12">
    <location>
        <begin position="266"/>
        <end position="287"/>
    </location>
</feature>
<dbReference type="Gene3D" id="3.90.770.10">
    <property type="entry name" value="3-hydroxy-3-methylglutaryl-coenzyme A Reductase, Chain A, domain 2"/>
    <property type="match status" value="1"/>
</dbReference>
<dbReference type="CDD" id="cd00643">
    <property type="entry name" value="HMG-CoA_reductase_classI"/>
    <property type="match status" value="1"/>
</dbReference>
<dbReference type="InterPro" id="IPR004554">
    <property type="entry name" value="HMG_CoA_Rdtase_eu_arc"/>
</dbReference>
<keyword evidence="7 12" id="KW-1133">Transmembrane helix</keyword>
<keyword evidence="8 12" id="KW-0560">Oxidoreductase</keyword>
<dbReference type="SUPFAM" id="SSF55035">
    <property type="entry name" value="NAD-binding domain of HMG-CoA reductase"/>
    <property type="match status" value="1"/>
</dbReference>
<dbReference type="Pfam" id="PF00368">
    <property type="entry name" value="HMG-CoA_red"/>
    <property type="match status" value="1"/>
</dbReference>
<dbReference type="InterPro" id="IPR000731">
    <property type="entry name" value="SSD"/>
</dbReference>
<dbReference type="Gene3D" id="1.10.3270.10">
    <property type="entry name" value="HMGR, N-terminal domain"/>
    <property type="match status" value="1"/>
</dbReference>
<dbReference type="AlphaFoldDB" id="A0A8J2W701"/>
<evidence type="ECO:0000256" key="7">
    <source>
        <dbReference type="ARBA" id="ARBA00022989"/>
    </source>
</evidence>
<comment type="subcellular location">
    <subcellularLocation>
        <location evidence="1 12">Endoplasmic reticulum membrane</location>
        <topology evidence="1 12">Multi-pass membrane protein</topology>
    </subcellularLocation>
</comment>
<keyword evidence="5 12" id="KW-0256">Endoplasmic reticulum</keyword>
<dbReference type="PRINTS" id="PR00071">
    <property type="entry name" value="HMGCOARDTASE"/>
</dbReference>
<dbReference type="FunFam" id="3.30.70.420:FF:000001">
    <property type="entry name" value="3-hydroxy-3-methylglutaryl coenzyme A reductase"/>
    <property type="match status" value="1"/>
</dbReference>
<keyword evidence="9 12" id="KW-0472">Membrane</keyword>
<dbReference type="EMBL" id="CAKASE010000070">
    <property type="protein sequence ID" value="CAG9573564.1"/>
    <property type="molecule type" value="Genomic_DNA"/>
</dbReference>
<dbReference type="FunFam" id="1.10.3270.10:FF:000001">
    <property type="entry name" value="3-hydroxy-3-methylglutaryl coenzyme A reductase"/>
    <property type="match status" value="1"/>
</dbReference>
<evidence type="ECO:0000256" key="1">
    <source>
        <dbReference type="ARBA" id="ARBA00004477"/>
    </source>
</evidence>
<keyword evidence="15" id="KW-1185">Reference proteome</keyword>
<comment type="similarity">
    <text evidence="3 12">Belongs to the HMG-CoA reductase family.</text>
</comment>